<name>A0A939FZJ6_9HYPH</name>
<comment type="caution">
    <text evidence="2">The sequence shown here is derived from an EMBL/GenBank/DDBJ whole genome shotgun (WGS) entry which is preliminary data.</text>
</comment>
<organism evidence="2 3">
    <name type="scientific">Jiella flava</name>
    <dbReference type="NCBI Taxonomy" id="2816857"/>
    <lineage>
        <taxon>Bacteria</taxon>
        <taxon>Pseudomonadati</taxon>
        <taxon>Pseudomonadota</taxon>
        <taxon>Alphaproteobacteria</taxon>
        <taxon>Hyphomicrobiales</taxon>
        <taxon>Aurantimonadaceae</taxon>
        <taxon>Jiella</taxon>
    </lineage>
</organism>
<accession>A0A939FZJ6</accession>
<dbReference type="RefSeq" id="WP_207257197.1">
    <property type="nucleotide sequence ID" value="NZ_JAFMPP010000005.1"/>
</dbReference>
<dbReference type="AlphaFoldDB" id="A0A939FZJ6"/>
<proteinExistence type="predicted"/>
<dbReference type="EMBL" id="JAFMPP010000005">
    <property type="protein sequence ID" value="MBO0662402.1"/>
    <property type="molecule type" value="Genomic_DNA"/>
</dbReference>
<gene>
    <name evidence="2" type="ORF">J1C48_07440</name>
</gene>
<evidence type="ECO:0000313" key="2">
    <source>
        <dbReference type="EMBL" id="MBO0662402.1"/>
    </source>
</evidence>
<sequence length="146" mass="16540">MSNQIDLPPLLAAFTAKIRREMEERRRADRILTERLELQAALRRFGAAGPSLVAAAKADDPSRLDPDERRHASHRVAGELRRQIRFRRSGDPRYDLNRHIVVARLSRWLAGDDRWITKANGLQSNPRRVKSQSAAKTGSDTHVVAS</sequence>
<protein>
    <submittedName>
        <fullName evidence="2">Uncharacterized protein</fullName>
    </submittedName>
</protein>
<feature type="region of interest" description="Disordered" evidence="1">
    <location>
        <begin position="55"/>
        <end position="76"/>
    </location>
</feature>
<feature type="compositionally biased region" description="Polar residues" evidence="1">
    <location>
        <begin position="123"/>
        <end position="140"/>
    </location>
</feature>
<evidence type="ECO:0000256" key="1">
    <source>
        <dbReference type="SAM" id="MobiDB-lite"/>
    </source>
</evidence>
<keyword evidence="3" id="KW-1185">Reference proteome</keyword>
<dbReference type="Proteomes" id="UP000664122">
    <property type="component" value="Unassembled WGS sequence"/>
</dbReference>
<feature type="region of interest" description="Disordered" evidence="1">
    <location>
        <begin position="123"/>
        <end position="146"/>
    </location>
</feature>
<reference evidence="2" key="1">
    <citation type="submission" date="2021-03" db="EMBL/GenBank/DDBJ databases">
        <title>Whole genome sequence of Jiella sp. CQZ9-1.</title>
        <authorList>
            <person name="Tuo L."/>
        </authorList>
    </citation>
    <scope>NUCLEOTIDE SEQUENCE</scope>
    <source>
        <strain evidence="2">CQZ9-1</strain>
    </source>
</reference>
<evidence type="ECO:0000313" key="3">
    <source>
        <dbReference type="Proteomes" id="UP000664122"/>
    </source>
</evidence>
<feature type="compositionally biased region" description="Basic and acidic residues" evidence="1">
    <location>
        <begin position="57"/>
        <end position="76"/>
    </location>
</feature>